<comment type="similarity">
    <text evidence="2 4">Belongs to the bacterial solute-binding protein 3 family.</text>
</comment>
<keyword evidence="8" id="KW-1185">Reference proteome</keyword>
<dbReference type="AlphaFoldDB" id="A0A139SXX7"/>
<reference evidence="7 8" key="1">
    <citation type="submission" date="2016-02" db="EMBL/GenBank/DDBJ databases">
        <authorList>
            <person name="Wen L."/>
            <person name="He K."/>
            <person name="Yang H."/>
        </authorList>
    </citation>
    <scope>NUCLEOTIDE SEQUENCE [LARGE SCALE GENOMIC DNA]</scope>
    <source>
        <strain evidence="7 8">CV58</strain>
    </source>
</reference>
<evidence type="ECO:0000313" key="7">
    <source>
        <dbReference type="EMBL" id="KXU39232.1"/>
    </source>
</evidence>
<evidence type="ECO:0000256" key="4">
    <source>
        <dbReference type="RuleBase" id="RU003744"/>
    </source>
</evidence>
<dbReference type="InterPro" id="IPR001638">
    <property type="entry name" value="Solute-binding_3/MltF_N"/>
</dbReference>
<dbReference type="SUPFAM" id="SSF53850">
    <property type="entry name" value="Periplasmic binding protein-like II"/>
    <property type="match status" value="1"/>
</dbReference>
<feature type="domain" description="Solute-binding protein family 3/N-terminal" evidence="6">
    <location>
        <begin position="29"/>
        <end position="256"/>
    </location>
</feature>
<dbReference type="PROSITE" id="PS01039">
    <property type="entry name" value="SBP_BACTERIAL_3"/>
    <property type="match status" value="1"/>
</dbReference>
<accession>A0A139SXX7</accession>
<dbReference type="SMART" id="SM00062">
    <property type="entry name" value="PBPb"/>
    <property type="match status" value="1"/>
</dbReference>
<dbReference type="Pfam" id="PF00497">
    <property type="entry name" value="SBP_bac_3"/>
    <property type="match status" value="1"/>
</dbReference>
<evidence type="ECO:0000256" key="1">
    <source>
        <dbReference type="ARBA" id="ARBA00004196"/>
    </source>
</evidence>
<feature type="chain" id="PRO_5007299534" description="Solute-binding protein family 3/N-terminal domain-containing protein" evidence="5">
    <location>
        <begin position="27"/>
        <end position="258"/>
    </location>
</feature>
<sequence>MKTTIKQLIRLALGATALLLGALAQAAPVLKMGVEGAYPPFNSIDASGKVVGFDVDIGNELCKRINRQCQWVTQQWDGMIPALQTGKFDVMVSSMTITPERSAQVLFTVPYYYSYAMMAAPTGSGLVFSREGLAGKTIGIQAGTSHEPWLPKKYGTGFQIKPYPSTDDMFLDFENGRLDGIFADVVIIEPWIAENGGAAAYEQVGETVTDKDLGNEIGIAVRKEDTALVAELNNAINAMVEDGTFAAIAAKYFSFPLR</sequence>
<dbReference type="PANTHER" id="PTHR35936:SF19">
    <property type="entry name" value="AMINO-ACID-BINDING PROTEIN YXEM-RELATED"/>
    <property type="match status" value="1"/>
</dbReference>
<organism evidence="7 8">
    <name type="scientific">Ventosimonas gracilis</name>
    <dbReference type="NCBI Taxonomy" id="1680762"/>
    <lineage>
        <taxon>Bacteria</taxon>
        <taxon>Pseudomonadati</taxon>
        <taxon>Pseudomonadota</taxon>
        <taxon>Gammaproteobacteria</taxon>
        <taxon>Pseudomonadales</taxon>
        <taxon>Ventosimonadaceae</taxon>
        <taxon>Ventosimonas</taxon>
    </lineage>
</organism>
<evidence type="ECO:0000256" key="5">
    <source>
        <dbReference type="SAM" id="SignalP"/>
    </source>
</evidence>
<dbReference type="Proteomes" id="UP000072660">
    <property type="component" value="Unassembled WGS sequence"/>
</dbReference>
<evidence type="ECO:0000256" key="2">
    <source>
        <dbReference type="ARBA" id="ARBA00010333"/>
    </source>
</evidence>
<dbReference type="OrthoDB" id="9768183at2"/>
<dbReference type="EMBL" id="LSZO01000025">
    <property type="protein sequence ID" value="KXU39232.1"/>
    <property type="molecule type" value="Genomic_DNA"/>
</dbReference>
<comment type="subcellular location">
    <subcellularLocation>
        <location evidence="1">Cell envelope</location>
    </subcellularLocation>
</comment>
<dbReference type="InterPro" id="IPR018313">
    <property type="entry name" value="SBP_3_CS"/>
</dbReference>
<proteinExistence type="inferred from homology"/>
<evidence type="ECO:0000259" key="6">
    <source>
        <dbReference type="SMART" id="SM00062"/>
    </source>
</evidence>
<evidence type="ECO:0000313" key="8">
    <source>
        <dbReference type="Proteomes" id="UP000072660"/>
    </source>
</evidence>
<dbReference type="RefSeq" id="WP_068387063.1">
    <property type="nucleotide sequence ID" value="NZ_LSZO01000025.1"/>
</dbReference>
<dbReference type="PANTHER" id="PTHR35936">
    <property type="entry name" value="MEMBRANE-BOUND LYTIC MUREIN TRANSGLYCOSYLASE F"/>
    <property type="match status" value="1"/>
</dbReference>
<feature type="signal peptide" evidence="5">
    <location>
        <begin position="1"/>
        <end position="26"/>
    </location>
</feature>
<protein>
    <recommendedName>
        <fullName evidence="6">Solute-binding protein family 3/N-terminal domain-containing protein</fullName>
    </recommendedName>
</protein>
<gene>
    <name evidence="7" type="ORF">AXE65_09645</name>
</gene>
<name>A0A139SXX7_9GAMM</name>
<dbReference type="GO" id="GO:0030313">
    <property type="term" value="C:cell envelope"/>
    <property type="evidence" value="ECO:0007669"/>
    <property type="project" value="UniProtKB-SubCell"/>
</dbReference>
<evidence type="ECO:0000256" key="3">
    <source>
        <dbReference type="ARBA" id="ARBA00022729"/>
    </source>
</evidence>
<keyword evidence="3 5" id="KW-0732">Signal</keyword>
<comment type="caution">
    <text evidence="7">The sequence shown here is derived from an EMBL/GenBank/DDBJ whole genome shotgun (WGS) entry which is preliminary data.</text>
</comment>
<dbReference type="Gene3D" id="3.40.190.10">
    <property type="entry name" value="Periplasmic binding protein-like II"/>
    <property type="match status" value="2"/>
</dbReference>